<keyword evidence="2" id="KW-1185">Reference proteome</keyword>
<proteinExistence type="predicted"/>
<reference evidence="1" key="1">
    <citation type="submission" date="2022-10" db="EMBL/GenBank/DDBJ databases">
        <title>Complete Genome of Trichothecium roseum strain YXFP-22015, a Plant Pathogen Isolated from Citrus.</title>
        <authorList>
            <person name="Wang Y."/>
            <person name="Zhu L."/>
        </authorList>
    </citation>
    <scope>NUCLEOTIDE SEQUENCE</scope>
    <source>
        <strain evidence="1">YXFP-22015</strain>
    </source>
</reference>
<sequence>MPTAQEVQATLNRLRGSLAPKKAAVSARRDIRLGLERIKHAVPEAQFWQGVHVAGTNGKGSICAYLSGLFALAGISHGRYVSPAFPERHHAVTINGLTVDQQLYDKQMEWVRYKYANSTRMLRSLTGEELGVLSPFEIETATAYHIFNSRQLPYGIVEVGMGGLKDATNVMKRKAVTVISKIDLDHQEYLGSTLGKIATAKAGIMRPGVPCVVDDTNPHSVMRALKDYATKIGTRLYPASDAKAVLNTLDDKRWQLAPHQKQNLLCAVLAFQKVFPDQNVDLNQLLETEPYLPGRLEWVKVENLTGGRRRSPVLVDAAHNPIGCDALSDHIKRQVRRGEEAVTWVIGMSFSESKPFSMMLETLVQAQDNVAFVEFQQRSTDPPSVPSEFGRKVAHTIVKTPDQVYEGHPNIGEAIEWATQKANEGHMVVTGSLYHIRDFLLLEGVTRTRGQKSTMLVSEGHLRPLINYTKIWEERPLSIEEYAQFDRLKQEWVDATLDDPKPKASEVPDSIEATGFREQETGTPETSEVYALQRQVIHHDQQLRNYQVAFQALQMDIEKTNIALEENHTEENTTADVDVDELAVLQSNVEFMQNSMELMQIQAEQHATSRRTAIETLCHHPEAPVVLGISSSEIYGVPPKVRTPFAKLRTELDIQKEREQAAEEAKRRRAERKSAKLEAQEWREKERDRELSRMRREMREIARAQADAKRENARASARASSSEPDAEPDAELQAEKEPVKEDALGYHNRFATRRL</sequence>
<protein>
    <submittedName>
        <fullName evidence="1">Uncharacterized protein</fullName>
    </submittedName>
</protein>
<dbReference type="Proteomes" id="UP001163324">
    <property type="component" value="Chromosome 4"/>
</dbReference>
<dbReference type="EMBL" id="CM047943">
    <property type="protein sequence ID" value="KAI9900788.1"/>
    <property type="molecule type" value="Genomic_DNA"/>
</dbReference>
<accession>A0ACC0V2Y7</accession>
<name>A0ACC0V2Y7_9HYPO</name>
<gene>
    <name evidence="1" type="ORF">N3K66_005050</name>
</gene>
<comment type="caution">
    <text evidence="1">The sequence shown here is derived from an EMBL/GenBank/DDBJ whole genome shotgun (WGS) entry which is preliminary data.</text>
</comment>
<evidence type="ECO:0000313" key="2">
    <source>
        <dbReference type="Proteomes" id="UP001163324"/>
    </source>
</evidence>
<organism evidence="1 2">
    <name type="scientific">Trichothecium roseum</name>
    <dbReference type="NCBI Taxonomy" id="47278"/>
    <lineage>
        <taxon>Eukaryota</taxon>
        <taxon>Fungi</taxon>
        <taxon>Dikarya</taxon>
        <taxon>Ascomycota</taxon>
        <taxon>Pezizomycotina</taxon>
        <taxon>Sordariomycetes</taxon>
        <taxon>Hypocreomycetidae</taxon>
        <taxon>Hypocreales</taxon>
        <taxon>Hypocreales incertae sedis</taxon>
        <taxon>Trichothecium</taxon>
    </lineage>
</organism>
<evidence type="ECO:0000313" key="1">
    <source>
        <dbReference type="EMBL" id="KAI9900788.1"/>
    </source>
</evidence>